<keyword evidence="1" id="KW-0472">Membrane</keyword>
<feature type="transmembrane region" description="Helical" evidence="1">
    <location>
        <begin position="50"/>
        <end position="67"/>
    </location>
</feature>
<feature type="domain" description="Heparan-alpha-glucosaminide N-acetyltransferase catalytic" evidence="2">
    <location>
        <begin position="6"/>
        <end position="174"/>
    </location>
</feature>
<feature type="transmembrane region" description="Helical" evidence="1">
    <location>
        <begin position="196"/>
        <end position="214"/>
    </location>
</feature>
<proteinExistence type="predicted"/>
<name>A0A6N6MHE5_9FLAO</name>
<feature type="transmembrane region" description="Helical" evidence="1">
    <location>
        <begin position="87"/>
        <end position="105"/>
    </location>
</feature>
<accession>A0A6N6MHE5</accession>
<dbReference type="Proteomes" id="UP000441333">
    <property type="component" value="Unassembled WGS sequence"/>
</dbReference>
<dbReference type="InterPro" id="IPR012429">
    <property type="entry name" value="HGSNAT_cat"/>
</dbReference>
<dbReference type="PANTHER" id="PTHR31061">
    <property type="entry name" value="LD22376P"/>
    <property type="match status" value="1"/>
</dbReference>
<keyword evidence="1" id="KW-0812">Transmembrane</keyword>
<evidence type="ECO:0000313" key="4">
    <source>
        <dbReference type="Proteomes" id="UP000441333"/>
    </source>
</evidence>
<dbReference type="AlphaFoldDB" id="A0A6N6MHE5"/>
<keyword evidence="4" id="KW-1185">Reference proteome</keyword>
<keyword evidence="1" id="KW-1133">Transmembrane helix</keyword>
<feature type="transmembrane region" description="Helical" evidence="1">
    <location>
        <begin position="12"/>
        <end position="30"/>
    </location>
</feature>
<sequence length="364" mass="41242">MVTSKRIESVDILRGITIIAMILVNTPGDWGHVYAPLLHAEWHGLTPTDLIFPFFLYIVGISIYYAYKNKPNTSSTYKKVGIRSLKLIGLGLFLNLFTPLFPFVVDLETWRIPGVLQRIGIVFFITAVLYLNFNWKQLAAIILTILIGYYAFLGFVPLPNELGALTFDRAPNNWANYLDLKILGKHMWQPDYDPEGLLSTIPSIASSLIGVLIGKILNRIAPLKTLVITAFSLLISGYAFSLVFPINKAIWSSSFVLVTSGWGTLILALIYYLRDVKQYPFGTIFKYIGVNAITVYFLSSLLSKCMYNIPVNENHNIHSWLFETLFFPESIGPKLASLFYGLVVVFIYGYLGFWMYKKKIIIKV</sequence>
<protein>
    <submittedName>
        <fullName evidence="3">DUF1624 domain-containing protein</fullName>
    </submittedName>
</protein>
<reference evidence="3 4" key="1">
    <citation type="submission" date="2019-09" db="EMBL/GenBank/DDBJ databases">
        <authorList>
            <person name="Cao W.R."/>
        </authorList>
    </citation>
    <scope>NUCLEOTIDE SEQUENCE [LARGE SCALE GENOMIC DNA]</scope>
    <source>
        <strain evidence="3 4">B1N29</strain>
    </source>
</reference>
<dbReference type="Pfam" id="PF07786">
    <property type="entry name" value="HGSNAT_cat"/>
    <property type="match status" value="1"/>
</dbReference>
<dbReference type="EMBL" id="WAAT01000045">
    <property type="protein sequence ID" value="KAB1067582.1"/>
    <property type="molecule type" value="Genomic_DNA"/>
</dbReference>
<feature type="transmembrane region" description="Helical" evidence="1">
    <location>
        <begin position="226"/>
        <end position="244"/>
    </location>
</feature>
<dbReference type="PANTHER" id="PTHR31061:SF24">
    <property type="entry name" value="LD22376P"/>
    <property type="match status" value="1"/>
</dbReference>
<evidence type="ECO:0000256" key="1">
    <source>
        <dbReference type="SAM" id="Phobius"/>
    </source>
</evidence>
<evidence type="ECO:0000313" key="3">
    <source>
        <dbReference type="EMBL" id="KAB1067582.1"/>
    </source>
</evidence>
<feature type="transmembrane region" description="Helical" evidence="1">
    <location>
        <begin position="250"/>
        <end position="272"/>
    </location>
</feature>
<organism evidence="3 4">
    <name type="scientific">Pseudotamlana haliotis</name>
    <dbReference type="NCBI Taxonomy" id="2614804"/>
    <lineage>
        <taxon>Bacteria</taxon>
        <taxon>Pseudomonadati</taxon>
        <taxon>Bacteroidota</taxon>
        <taxon>Flavobacteriia</taxon>
        <taxon>Flavobacteriales</taxon>
        <taxon>Flavobacteriaceae</taxon>
        <taxon>Pseudotamlana</taxon>
    </lineage>
</organism>
<feature type="transmembrane region" description="Helical" evidence="1">
    <location>
        <begin position="284"/>
        <end position="302"/>
    </location>
</feature>
<dbReference type="RefSeq" id="WP_150939319.1">
    <property type="nucleotide sequence ID" value="NZ_WAAT01000045.1"/>
</dbReference>
<feature type="transmembrane region" description="Helical" evidence="1">
    <location>
        <begin position="335"/>
        <end position="356"/>
    </location>
</feature>
<evidence type="ECO:0000259" key="2">
    <source>
        <dbReference type="Pfam" id="PF07786"/>
    </source>
</evidence>
<feature type="transmembrane region" description="Helical" evidence="1">
    <location>
        <begin position="138"/>
        <end position="158"/>
    </location>
</feature>
<gene>
    <name evidence="3" type="ORF">F6U93_09850</name>
</gene>
<feature type="transmembrane region" description="Helical" evidence="1">
    <location>
        <begin position="111"/>
        <end position="131"/>
    </location>
</feature>
<comment type="caution">
    <text evidence="3">The sequence shown here is derived from an EMBL/GenBank/DDBJ whole genome shotgun (WGS) entry which is preliminary data.</text>
</comment>